<dbReference type="CDD" id="cd00170">
    <property type="entry name" value="SEC14"/>
    <property type="match status" value="1"/>
</dbReference>
<dbReference type="PANTHER" id="PTHR46277:SF14">
    <property type="entry name" value="CRAL-TRIO LIPID BINDING DOMAIN, CRAL_TRIO DOMAIN, CRAL_TRIO DOMAIN SUPERFAMILY"/>
    <property type="match status" value="1"/>
</dbReference>
<dbReference type="InterPro" id="IPR036865">
    <property type="entry name" value="CRAL-TRIO_dom_sf"/>
</dbReference>
<dbReference type="InterPro" id="IPR001251">
    <property type="entry name" value="CRAL-TRIO_dom"/>
</dbReference>
<gene>
    <name evidence="2" type="ORF">AAHA92_07597</name>
</gene>
<dbReference type="Pfam" id="PF00650">
    <property type="entry name" value="CRAL_TRIO"/>
    <property type="match status" value="1"/>
</dbReference>
<dbReference type="SUPFAM" id="SSF52087">
    <property type="entry name" value="CRAL/TRIO domain"/>
    <property type="match status" value="1"/>
</dbReference>
<comment type="caution">
    <text evidence="2">The sequence shown here is derived from an EMBL/GenBank/DDBJ whole genome shotgun (WGS) entry which is preliminary data.</text>
</comment>
<dbReference type="Gene3D" id="3.40.525.10">
    <property type="entry name" value="CRAL-TRIO lipid binding domain"/>
    <property type="match status" value="1"/>
</dbReference>
<evidence type="ECO:0000259" key="1">
    <source>
        <dbReference type="PROSITE" id="PS50191"/>
    </source>
</evidence>
<keyword evidence="3" id="KW-1185">Reference proteome</keyword>
<dbReference type="PANTHER" id="PTHR46277">
    <property type="entry name" value="OS03G0850700 PROTEIN"/>
    <property type="match status" value="1"/>
</dbReference>
<dbReference type="PROSITE" id="PS50191">
    <property type="entry name" value="CRAL_TRIO"/>
    <property type="match status" value="1"/>
</dbReference>
<evidence type="ECO:0000313" key="3">
    <source>
        <dbReference type="Proteomes" id="UP001567538"/>
    </source>
</evidence>
<protein>
    <submittedName>
        <fullName evidence="2">Phosphatidylinositol transfer protein 3-like</fullName>
    </submittedName>
</protein>
<feature type="domain" description="CRAL-TRIO" evidence="1">
    <location>
        <begin position="1"/>
        <end position="95"/>
    </location>
</feature>
<name>A0ABD1I9K1_SALDI</name>
<sequence length="99" mass="11309">MDMKGYGFANNDIRGFIAGLSILQDYYPERLGKMFFVNVPSFFMAAWKLISPFVDKNTKNKMAFLESKKMKAVMSQDIDESQLPEPYGGKLKLISIEQV</sequence>
<dbReference type="AlphaFoldDB" id="A0ABD1I9K1"/>
<accession>A0ABD1I9K1</accession>
<organism evidence="2 3">
    <name type="scientific">Salvia divinorum</name>
    <name type="common">Maria pastora</name>
    <name type="synonym">Diviner's sage</name>
    <dbReference type="NCBI Taxonomy" id="28513"/>
    <lineage>
        <taxon>Eukaryota</taxon>
        <taxon>Viridiplantae</taxon>
        <taxon>Streptophyta</taxon>
        <taxon>Embryophyta</taxon>
        <taxon>Tracheophyta</taxon>
        <taxon>Spermatophyta</taxon>
        <taxon>Magnoliopsida</taxon>
        <taxon>eudicotyledons</taxon>
        <taxon>Gunneridae</taxon>
        <taxon>Pentapetalae</taxon>
        <taxon>asterids</taxon>
        <taxon>lamiids</taxon>
        <taxon>Lamiales</taxon>
        <taxon>Lamiaceae</taxon>
        <taxon>Nepetoideae</taxon>
        <taxon>Mentheae</taxon>
        <taxon>Salviinae</taxon>
        <taxon>Salvia</taxon>
        <taxon>Salvia subgen. Calosphace</taxon>
    </lineage>
</organism>
<proteinExistence type="predicted"/>
<reference evidence="2 3" key="1">
    <citation type="submission" date="2024-06" db="EMBL/GenBank/DDBJ databases">
        <title>A chromosome level genome sequence of Diviner's sage (Salvia divinorum).</title>
        <authorList>
            <person name="Ford S.A."/>
            <person name="Ro D.-K."/>
            <person name="Ness R.W."/>
            <person name="Phillips M.A."/>
        </authorList>
    </citation>
    <scope>NUCLEOTIDE SEQUENCE [LARGE SCALE GENOMIC DNA]</scope>
    <source>
        <strain evidence="2">SAF-2024a</strain>
        <tissue evidence="2">Leaf</tissue>
    </source>
</reference>
<dbReference type="EMBL" id="JBEAFC010000003">
    <property type="protein sequence ID" value="KAL1565371.1"/>
    <property type="molecule type" value="Genomic_DNA"/>
</dbReference>
<evidence type="ECO:0000313" key="2">
    <source>
        <dbReference type="EMBL" id="KAL1565371.1"/>
    </source>
</evidence>
<dbReference type="Proteomes" id="UP001567538">
    <property type="component" value="Unassembled WGS sequence"/>
</dbReference>